<feature type="region of interest" description="Disordered" evidence="1">
    <location>
        <begin position="245"/>
        <end position="310"/>
    </location>
</feature>
<name>A0A5C6BGI5_9BACT</name>
<reference evidence="3 4" key="1">
    <citation type="journal article" date="2020" name="Antonie Van Leeuwenhoek">
        <title>Rhodopirellula heiligendammensis sp. nov., Rhodopirellula pilleata sp. nov., and Rhodopirellula solitaria sp. nov. isolated from natural or artificial marine surfaces in Northern Germany and California, USA, and emended description of the genus Rhodopirellula.</title>
        <authorList>
            <person name="Kallscheuer N."/>
            <person name="Wiegand S."/>
            <person name="Jogler M."/>
            <person name="Boedeker C."/>
            <person name="Peeters S.H."/>
            <person name="Rast P."/>
            <person name="Heuer A."/>
            <person name="Jetten M.S.M."/>
            <person name="Rohde M."/>
            <person name="Jogler C."/>
        </authorList>
    </citation>
    <scope>NUCLEOTIDE SEQUENCE [LARGE SCALE GENOMIC DNA]</scope>
    <source>
        <strain evidence="3 4">Poly21</strain>
    </source>
</reference>
<protein>
    <submittedName>
        <fullName evidence="3">Large cysteine-rich periplasmic protein OmcB</fullName>
    </submittedName>
</protein>
<dbReference type="AlphaFoldDB" id="A0A5C6BGI5"/>
<comment type="caution">
    <text evidence="3">The sequence shown here is derived from an EMBL/GenBank/DDBJ whole genome shotgun (WGS) entry which is preliminary data.</text>
</comment>
<dbReference type="Proteomes" id="UP000319908">
    <property type="component" value="Unassembled WGS sequence"/>
</dbReference>
<dbReference type="InterPro" id="IPR013783">
    <property type="entry name" value="Ig-like_fold"/>
</dbReference>
<dbReference type="OrthoDB" id="238179at2"/>
<keyword evidence="4" id="KW-1185">Reference proteome</keyword>
<dbReference type="InterPro" id="IPR001434">
    <property type="entry name" value="OmcB-like_DUF11"/>
</dbReference>
<sequence length="963" mass="101216">MTRNFPFLPLSSPRRSSCFAKLLAAAVVTSSCGLSSSQHVSAQSHNHSQEIRQVAGSSGGILSGLFGRGSSDDGQGDEPYRKATPVPSDREVNWNGIPFHNPNDGRIAATPQAPIRDPGAGGRAAQIARAPRPMSSDSGASRSAVPTPPSAATSTPRRITSKVESGATAHISSSGRPEPLSVTQSSRRPPSLQPKPTIVHLEGDSPALVAKPNAAAVAVDVKPVELVPKVSRKVIRSAPAAIVAKQADTPAKETVAANDSTSSRRSESEPVQSTLTDQTPQKVETPRTTTPHVARREIPRRASTLPASISDDAAENHSLAAAPSHASADKPAPLQSLPQALPTAVASTSPTATLGTPTLAPTGQADVALQPISDRLPVDDEKIAGGSSPIQQDTPRVAQGDAFAPRGQTVASEKTPNYHSAGYGHHGIGAAPFASETESSSENSPAVEPSNGAVASSNGVAQPNAMRAMPQAIAPHHPGTPTVAHNIAPNSNTSATELPGIRVVTAGPRQVMIRQTHTYEIRVENRGSINAEGLVVRAHIPDWADVVGQQASRGDVVAATEEQVRNLQWRIERLDAGQSETLSVRLKAARSGTHDLDVDWTLAPQKRVVQVTVQEPELALTIDGPDEVVFGESKTYQIRVLNSGDGIAPAVVFTLSPDSRSPQSQRIGDIPAGKEAQFEVELTAQDLGELKIHGLAIGELELKAEADKTVRVLAADLEAELTGPEVKYQDTEAVYQLELTNQGTAASENVVATLQLPVGVTYQGGLEGATMIDNQLRWKIAALTPGAVRKYQFQCSMDSTGLHQFAFDCKGSAAGQTNVSLDTSVEAIADLVLSVVDPSAPAPVGEDVTYEIVIRNRGSKPAVDVQAIAQFSNGIEPKEITGHAGKVVTGQVLVEPIAVIEGGQEVRMTIVARAETGGHHRFRTEVRSGDTVLVAEEATHYLAPKTQRITRRSSADDAAQPTR</sequence>
<proteinExistence type="predicted"/>
<gene>
    <name evidence="3" type="primary">omcB_3</name>
    <name evidence="3" type="ORF">Poly21_47280</name>
</gene>
<dbReference type="PANTHER" id="PTHR34819">
    <property type="entry name" value="LARGE CYSTEINE-RICH PERIPLASMIC PROTEIN OMCB"/>
    <property type="match status" value="1"/>
</dbReference>
<dbReference type="Gene3D" id="2.60.40.10">
    <property type="entry name" value="Immunoglobulins"/>
    <property type="match status" value="3"/>
</dbReference>
<evidence type="ECO:0000256" key="1">
    <source>
        <dbReference type="SAM" id="MobiDB-lite"/>
    </source>
</evidence>
<feature type="compositionally biased region" description="Low complexity" evidence="1">
    <location>
        <begin position="123"/>
        <end position="133"/>
    </location>
</feature>
<feature type="region of interest" description="Disordered" evidence="1">
    <location>
        <begin position="429"/>
        <end position="458"/>
    </location>
</feature>
<dbReference type="Pfam" id="PF01345">
    <property type="entry name" value="DUF11"/>
    <property type="match status" value="2"/>
</dbReference>
<feature type="compositionally biased region" description="Polar residues" evidence="1">
    <location>
        <begin position="269"/>
        <end position="291"/>
    </location>
</feature>
<feature type="compositionally biased region" description="Low complexity" evidence="1">
    <location>
        <begin position="140"/>
        <end position="158"/>
    </location>
</feature>
<dbReference type="PANTHER" id="PTHR34819:SF3">
    <property type="entry name" value="CELL SURFACE PROTEIN"/>
    <property type="match status" value="1"/>
</dbReference>
<evidence type="ECO:0000313" key="3">
    <source>
        <dbReference type="EMBL" id="TWU10822.1"/>
    </source>
</evidence>
<feature type="domain" description="DUF11" evidence="2">
    <location>
        <begin position="505"/>
        <end position="593"/>
    </location>
</feature>
<evidence type="ECO:0000259" key="2">
    <source>
        <dbReference type="Pfam" id="PF01345"/>
    </source>
</evidence>
<feature type="region of interest" description="Disordered" evidence="1">
    <location>
        <begin position="344"/>
        <end position="363"/>
    </location>
</feature>
<dbReference type="RefSeq" id="WP_146409202.1">
    <property type="nucleotide sequence ID" value="NZ_SJPU01000003.1"/>
</dbReference>
<accession>A0A5C6BGI5</accession>
<feature type="domain" description="DUF11" evidence="2">
    <location>
        <begin position="834"/>
        <end position="928"/>
    </location>
</feature>
<dbReference type="PROSITE" id="PS51257">
    <property type="entry name" value="PROKAR_LIPOPROTEIN"/>
    <property type="match status" value="1"/>
</dbReference>
<feature type="region of interest" description="Disordered" evidence="1">
    <location>
        <begin position="59"/>
        <end position="199"/>
    </location>
</feature>
<evidence type="ECO:0000313" key="4">
    <source>
        <dbReference type="Proteomes" id="UP000319908"/>
    </source>
</evidence>
<dbReference type="InterPro" id="IPR051172">
    <property type="entry name" value="Chlamydia_OmcB"/>
</dbReference>
<dbReference type="EMBL" id="SJPU01000003">
    <property type="protein sequence ID" value="TWU10822.1"/>
    <property type="molecule type" value="Genomic_DNA"/>
</dbReference>
<organism evidence="3 4">
    <name type="scientific">Allorhodopirellula heiligendammensis</name>
    <dbReference type="NCBI Taxonomy" id="2714739"/>
    <lineage>
        <taxon>Bacteria</taxon>
        <taxon>Pseudomonadati</taxon>
        <taxon>Planctomycetota</taxon>
        <taxon>Planctomycetia</taxon>
        <taxon>Pirellulales</taxon>
        <taxon>Pirellulaceae</taxon>
        <taxon>Allorhodopirellula</taxon>
    </lineage>
</organism>
<feature type="compositionally biased region" description="Polar residues" evidence="1">
    <location>
        <begin position="170"/>
        <end position="188"/>
    </location>
</feature>